<reference evidence="2 3" key="1">
    <citation type="submission" date="2015-03" db="EMBL/GenBank/DDBJ databases">
        <title>Genome sequence of Variovorax paradoxus TBEA6.</title>
        <authorList>
            <person name="Poehlein A."/>
            <person name="Schuldes J."/>
            <person name="Wuebbeler J.H."/>
            <person name="Hiessl S."/>
            <person name="Steinbuechel A."/>
            <person name="Daniel R."/>
        </authorList>
    </citation>
    <scope>NUCLEOTIDE SEQUENCE [LARGE SCALE GENOMIC DNA]</scope>
    <source>
        <strain evidence="2 3">TBEA6</strain>
    </source>
</reference>
<proteinExistence type="predicted"/>
<dbReference type="Pfam" id="PF04233">
    <property type="entry name" value="Phage_Mu_F"/>
    <property type="match status" value="1"/>
</dbReference>
<dbReference type="AlphaFoldDB" id="A0A0H2MCJ7"/>
<dbReference type="EMBL" id="JZWI01000021">
    <property type="protein sequence ID" value="KLN54690.1"/>
    <property type="molecule type" value="Genomic_DNA"/>
</dbReference>
<dbReference type="Proteomes" id="UP000035170">
    <property type="component" value="Unassembled WGS sequence"/>
</dbReference>
<gene>
    <name evidence="2" type="ORF">VPARA_39940</name>
</gene>
<name>A0A0H2MCJ7_VARPD</name>
<dbReference type="PATRIC" id="fig|34073.19.peg.4089"/>
<dbReference type="NCBIfam" id="TIGR01641">
    <property type="entry name" value="phageSPP1_gp7"/>
    <property type="match status" value="1"/>
</dbReference>
<organism evidence="2 3">
    <name type="scientific">Variovorax paradoxus</name>
    <dbReference type="NCBI Taxonomy" id="34073"/>
    <lineage>
        <taxon>Bacteria</taxon>
        <taxon>Pseudomonadati</taxon>
        <taxon>Pseudomonadota</taxon>
        <taxon>Betaproteobacteria</taxon>
        <taxon>Burkholderiales</taxon>
        <taxon>Comamonadaceae</taxon>
        <taxon>Variovorax</taxon>
    </lineage>
</organism>
<keyword evidence="3" id="KW-1185">Reference proteome</keyword>
<evidence type="ECO:0000259" key="1">
    <source>
        <dbReference type="Pfam" id="PF04233"/>
    </source>
</evidence>
<sequence length="416" mass="45374">MADPLAVGGFGVKFGEAIDYLKGKLPETSQAWDDLAGPVHGKVFTVAGATKTDLVRDLHRSITSAIENGTTITDFRKDFDKAVQEHGWQYRGKRGWRTSVIFDTNMRSARMAGRWKQLQAGKDRRPYLQYRTAGDARVRPQHRQWNGLIYPVDDAFWQTHYPSNGWGCRCTVRAYSQADLTSKDLSVSPPFEMKTREVITREGEIKDRVPVGIDPGWDHNVGQAWLAPEAALGQKLARLPRELQGIVVDKTITPAFEKVITDNFKALRTPLKEGVKAVPEPAIVGFLDSATLNALSQTAPNLALSSTAVTVADVRALGVSTPWPVSWIDALPENLRNYQAVLRHRVSGSLLVVPQGAIDDALPVATIRLDQQSKFGPAAQVVDLGTATPAALGDAAAYDLLVGSLRPPPKAAPATD</sequence>
<comment type="caution">
    <text evidence="2">The sequence shown here is derived from an EMBL/GenBank/DDBJ whole genome shotgun (WGS) entry which is preliminary data.</text>
</comment>
<evidence type="ECO:0000313" key="3">
    <source>
        <dbReference type="Proteomes" id="UP000035170"/>
    </source>
</evidence>
<accession>A0A0H2MCJ7</accession>
<dbReference type="InterPro" id="IPR006528">
    <property type="entry name" value="Phage_head_morphogenesis_dom"/>
</dbReference>
<dbReference type="RefSeq" id="WP_047785744.1">
    <property type="nucleotide sequence ID" value="NZ_JZWI01000021.1"/>
</dbReference>
<feature type="domain" description="Phage head morphogenesis" evidence="1">
    <location>
        <begin position="58"/>
        <end position="172"/>
    </location>
</feature>
<protein>
    <submittedName>
        <fullName evidence="2">Phage Mu protein F like protein</fullName>
    </submittedName>
</protein>
<evidence type="ECO:0000313" key="2">
    <source>
        <dbReference type="EMBL" id="KLN54690.1"/>
    </source>
</evidence>